<organism evidence="2 3">
    <name type="scientific">Pristionchus entomophagus</name>
    <dbReference type="NCBI Taxonomy" id="358040"/>
    <lineage>
        <taxon>Eukaryota</taxon>
        <taxon>Metazoa</taxon>
        <taxon>Ecdysozoa</taxon>
        <taxon>Nematoda</taxon>
        <taxon>Chromadorea</taxon>
        <taxon>Rhabditida</taxon>
        <taxon>Rhabditina</taxon>
        <taxon>Diplogasteromorpha</taxon>
        <taxon>Diplogasteroidea</taxon>
        <taxon>Neodiplogasteridae</taxon>
        <taxon>Pristionchus</taxon>
    </lineage>
</organism>
<feature type="chain" id="PRO_5043988933" evidence="1">
    <location>
        <begin position="33"/>
        <end position="252"/>
    </location>
</feature>
<comment type="caution">
    <text evidence="2">The sequence shown here is derived from an EMBL/GenBank/DDBJ whole genome shotgun (WGS) entry which is preliminary data.</text>
</comment>
<accession>A0AAV5T4C3</accession>
<dbReference type="Proteomes" id="UP001432027">
    <property type="component" value="Unassembled WGS sequence"/>
</dbReference>
<evidence type="ECO:0000256" key="1">
    <source>
        <dbReference type="SAM" id="SignalP"/>
    </source>
</evidence>
<feature type="non-terminal residue" evidence="2">
    <location>
        <position position="1"/>
    </location>
</feature>
<keyword evidence="1" id="KW-0732">Signal</keyword>
<protein>
    <submittedName>
        <fullName evidence="2">Uncharacterized protein</fullName>
    </submittedName>
</protein>
<evidence type="ECO:0000313" key="3">
    <source>
        <dbReference type="Proteomes" id="UP001432027"/>
    </source>
</evidence>
<sequence>FRIANSGYIEAKMIWMSLVLFGLFSSVTFISAQDSLCVDNTSVCVPFQQIEPGCHCILTRRALTSNDYVYKILSQKAVDELNRFFSVNESAPVPVDTSVFAKLHDKVHTHLMTFPTSLAGKIISKQDDWLTSQTIRRLINCTEPRCEVINETTDLQGNPPPTRPDRAFRVSRALRYDIEGEGRTLLALASATSDFLLTKKSVRKCHHQLFWKKCHTEWILREFDAQSRADWMKHVSHAMIGGFRREMADLLV</sequence>
<name>A0AAV5T4C3_9BILA</name>
<dbReference type="AlphaFoldDB" id="A0AAV5T4C3"/>
<keyword evidence="3" id="KW-1185">Reference proteome</keyword>
<gene>
    <name evidence="2" type="ORF">PENTCL1PPCAC_9863</name>
</gene>
<evidence type="ECO:0000313" key="2">
    <source>
        <dbReference type="EMBL" id="GMS87688.1"/>
    </source>
</evidence>
<proteinExistence type="predicted"/>
<dbReference type="EMBL" id="BTSX01000003">
    <property type="protein sequence ID" value="GMS87688.1"/>
    <property type="molecule type" value="Genomic_DNA"/>
</dbReference>
<feature type="signal peptide" evidence="1">
    <location>
        <begin position="1"/>
        <end position="32"/>
    </location>
</feature>
<reference evidence="2" key="1">
    <citation type="submission" date="2023-10" db="EMBL/GenBank/DDBJ databases">
        <title>Genome assembly of Pristionchus species.</title>
        <authorList>
            <person name="Yoshida K."/>
            <person name="Sommer R.J."/>
        </authorList>
    </citation>
    <scope>NUCLEOTIDE SEQUENCE</scope>
    <source>
        <strain evidence="2">RS0144</strain>
    </source>
</reference>